<dbReference type="EMBL" id="CP019063">
    <property type="protein sequence ID" value="AVF37582.1"/>
    <property type="molecule type" value="Genomic_DNA"/>
</dbReference>
<dbReference type="Proteomes" id="UP000239197">
    <property type="component" value="Plasmid unnamed1"/>
</dbReference>
<evidence type="ECO:0008006" key="3">
    <source>
        <dbReference type="Google" id="ProtNLM"/>
    </source>
</evidence>
<sequence>MDRLHSANSEELTLLLLGLTELDDWPWVQDVYLKFINDKNIWIASAAISGLGDLARIHRQIGKEHVVKALTDLASSRKELIGKIGDALDDIAIFT</sequence>
<evidence type="ECO:0000313" key="1">
    <source>
        <dbReference type="EMBL" id="AVF37582.1"/>
    </source>
</evidence>
<proteinExistence type="predicted"/>
<evidence type="ECO:0000313" key="2">
    <source>
        <dbReference type="Proteomes" id="UP000239197"/>
    </source>
</evidence>
<dbReference type="KEGG" id="rox:BV494_21875"/>
<organism evidence="1 2">
    <name type="scientific">Rahnella sikkimica</name>
    <dbReference type="NCBI Taxonomy" id="1805933"/>
    <lineage>
        <taxon>Bacteria</taxon>
        <taxon>Pseudomonadati</taxon>
        <taxon>Pseudomonadota</taxon>
        <taxon>Gammaproteobacteria</taxon>
        <taxon>Enterobacterales</taxon>
        <taxon>Yersiniaceae</taxon>
        <taxon>Rahnella</taxon>
    </lineage>
</organism>
<dbReference type="CDD" id="cd20694">
    <property type="entry name" value="CdiI_Ct-like"/>
    <property type="match status" value="1"/>
</dbReference>
<protein>
    <recommendedName>
        <fullName evidence="3">HEAT repeat domain-containing protein</fullName>
    </recommendedName>
</protein>
<keyword evidence="2" id="KW-1185">Reference proteome</keyword>
<name>A0A2L1UXA1_9GAMM</name>
<gene>
    <name evidence="1" type="ORF">BV494_21875</name>
</gene>
<dbReference type="InterPro" id="IPR049796">
    <property type="entry name" value="CdiI_Ct-like"/>
</dbReference>
<keyword evidence="1" id="KW-0614">Plasmid</keyword>
<reference evidence="2" key="1">
    <citation type="submission" date="2017-01" db="EMBL/GenBank/DDBJ databases">
        <title>Genome sequence of Rouxiella sp. ERMR1:05.</title>
        <authorList>
            <person name="Kumar R."/>
            <person name="Singh D."/>
            <person name="Kumar S."/>
        </authorList>
    </citation>
    <scope>NUCLEOTIDE SEQUENCE [LARGE SCALE GENOMIC DNA]</scope>
    <source>
        <strain evidence="2">ERMR1:05</strain>
        <plasmid evidence="2">unnamed1</plasmid>
    </source>
</reference>
<dbReference type="OrthoDB" id="3695133at2"/>
<accession>A0A2L1UXA1</accession>
<dbReference type="AlphaFoldDB" id="A0A2L1UXA1"/>
<geneLocation type="plasmid" evidence="1 2">
    <name>unnamed1</name>
</geneLocation>